<dbReference type="Pfam" id="PF06904">
    <property type="entry name" value="Extensin-like_C"/>
    <property type="match status" value="1"/>
</dbReference>
<comment type="caution">
    <text evidence="2">The sequence shown here is derived from an EMBL/GenBank/DDBJ whole genome shotgun (WGS) entry which is preliminary data.</text>
</comment>
<evidence type="ECO:0000259" key="1">
    <source>
        <dbReference type="Pfam" id="PF06904"/>
    </source>
</evidence>
<dbReference type="AlphaFoldDB" id="A0AAE3VQ65"/>
<dbReference type="Proteomes" id="UP001229244">
    <property type="component" value="Unassembled WGS sequence"/>
</dbReference>
<sequence>MTDLIRIDQFAGVGIYYDRVRPEDYGVRGVPIEPFIDREFAEETERFFARLFLECAAAGLGEVTAIFTGGVGRDPSVGGQSYHHQNRTFDLDALVFEDGRKWVADSFPDAPHFYLGIEAVLRKSFGTVLTYDYNRAHQDHIHFDNGEPPGFHTMSKSRVLFLQNSLFYLFDRTLGRDGVYGPETDAIAGSVLSELNLGPLSSSDTWTAFLEATTDRAMLRSANVLAA</sequence>
<reference evidence="2" key="1">
    <citation type="submission" date="2023-07" db="EMBL/GenBank/DDBJ databases">
        <title>Genomic Encyclopedia of Type Strains, Phase IV (KMG-IV): sequencing the most valuable type-strain genomes for metagenomic binning, comparative biology and taxonomic classification.</title>
        <authorList>
            <person name="Goeker M."/>
        </authorList>
    </citation>
    <scope>NUCLEOTIDE SEQUENCE</scope>
    <source>
        <strain evidence="2">DSM 21202</strain>
    </source>
</reference>
<feature type="domain" description="Extensin-like C-terminal" evidence="1">
    <location>
        <begin position="80"/>
        <end position="145"/>
    </location>
</feature>
<protein>
    <recommendedName>
        <fullName evidence="1">Extensin-like C-terminal domain-containing protein</fullName>
    </recommendedName>
</protein>
<evidence type="ECO:0000313" key="3">
    <source>
        <dbReference type="Proteomes" id="UP001229244"/>
    </source>
</evidence>
<dbReference type="EMBL" id="JAUSUL010000002">
    <property type="protein sequence ID" value="MDQ0316072.1"/>
    <property type="molecule type" value="Genomic_DNA"/>
</dbReference>
<gene>
    <name evidence="2" type="ORF">J2S73_002529</name>
</gene>
<evidence type="ECO:0000313" key="2">
    <source>
        <dbReference type="EMBL" id="MDQ0316072.1"/>
    </source>
</evidence>
<proteinExistence type="predicted"/>
<name>A0AAE3VQ65_9HYPH</name>
<dbReference type="RefSeq" id="WP_306885898.1">
    <property type="nucleotide sequence ID" value="NZ_JAUSUL010000002.1"/>
</dbReference>
<keyword evidence="3" id="KW-1185">Reference proteome</keyword>
<accession>A0AAE3VQ65</accession>
<organism evidence="2 3">
    <name type="scientific">Amorphus orientalis</name>
    <dbReference type="NCBI Taxonomy" id="649198"/>
    <lineage>
        <taxon>Bacteria</taxon>
        <taxon>Pseudomonadati</taxon>
        <taxon>Pseudomonadota</taxon>
        <taxon>Alphaproteobacteria</taxon>
        <taxon>Hyphomicrobiales</taxon>
        <taxon>Amorphaceae</taxon>
        <taxon>Amorphus</taxon>
    </lineage>
</organism>
<dbReference type="InterPro" id="IPR009683">
    <property type="entry name" value="Extensin-like_C"/>
</dbReference>